<dbReference type="PANTHER" id="PTHR24292">
    <property type="entry name" value="CYTOCHROME P450"/>
    <property type="match status" value="1"/>
</dbReference>
<evidence type="ECO:0000256" key="16">
    <source>
        <dbReference type="SAM" id="Phobius"/>
    </source>
</evidence>
<evidence type="ECO:0000313" key="18">
    <source>
        <dbReference type="Proteomes" id="UP001107558"/>
    </source>
</evidence>
<dbReference type="GO" id="GO:0016705">
    <property type="term" value="F:oxidoreductase activity, acting on paired donors, with incorporation or reduction of molecular oxygen"/>
    <property type="evidence" value="ECO:0007669"/>
    <property type="project" value="InterPro"/>
</dbReference>
<accession>A0A9J6CIB5</accession>
<evidence type="ECO:0000256" key="12">
    <source>
        <dbReference type="ARBA" id="ARBA00023033"/>
    </source>
</evidence>
<dbReference type="GO" id="GO:0020037">
    <property type="term" value="F:heme binding"/>
    <property type="evidence" value="ECO:0007669"/>
    <property type="project" value="InterPro"/>
</dbReference>
<comment type="similarity">
    <text evidence="5 15">Belongs to the cytochrome P450 family.</text>
</comment>
<dbReference type="InterPro" id="IPR017972">
    <property type="entry name" value="Cyt_P450_CS"/>
</dbReference>
<dbReference type="CDD" id="cd11056">
    <property type="entry name" value="CYP6-like"/>
    <property type="match status" value="1"/>
</dbReference>
<dbReference type="PROSITE" id="PS00086">
    <property type="entry name" value="CYTOCHROME_P450"/>
    <property type="match status" value="1"/>
</dbReference>
<dbReference type="AlphaFoldDB" id="A0A9J6CIB5"/>
<dbReference type="InterPro" id="IPR050476">
    <property type="entry name" value="Insect_CytP450_Detox"/>
</dbReference>
<dbReference type="InterPro" id="IPR002401">
    <property type="entry name" value="Cyt_P450_E_grp-I"/>
</dbReference>
<evidence type="ECO:0000256" key="7">
    <source>
        <dbReference type="ARBA" id="ARBA00022723"/>
    </source>
</evidence>
<dbReference type="InterPro" id="IPR036396">
    <property type="entry name" value="Cyt_P450_sf"/>
</dbReference>
<dbReference type="GO" id="GO:0004497">
    <property type="term" value="F:monooxygenase activity"/>
    <property type="evidence" value="ECO:0007669"/>
    <property type="project" value="UniProtKB-KW"/>
</dbReference>
<evidence type="ECO:0000256" key="14">
    <source>
        <dbReference type="PIRSR" id="PIRSR602401-1"/>
    </source>
</evidence>
<dbReference type="EMBL" id="JADBJN010000001">
    <property type="protein sequence ID" value="KAG5681318.1"/>
    <property type="molecule type" value="Genomic_DNA"/>
</dbReference>
<reference evidence="17" key="1">
    <citation type="submission" date="2021-03" db="EMBL/GenBank/DDBJ databases">
        <title>Chromosome level genome of the anhydrobiotic midge Polypedilum vanderplanki.</title>
        <authorList>
            <person name="Yoshida Y."/>
            <person name="Kikawada T."/>
            <person name="Gusev O."/>
        </authorList>
    </citation>
    <scope>NUCLEOTIDE SEQUENCE</scope>
    <source>
        <strain evidence="17">NIAS01</strain>
        <tissue evidence="17">Whole body or cell culture</tissue>
    </source>
</reference>
<evidence type="ECO:0000256" key="11">
    <source>
        <dbReference type="ARBA" id="ARBA00023004"/>
    </source>
</evidence>
<keyword evidence="8" id="KW-0256">Endoplasmic reticulum</keyword>
<dbReference type="PRINTS" id="PR00385">
    <property type="entry name" value="P450"/>
</dbReference>
<sequence>MEIFLVLLFVFCCLAYYLNNFLFNYWKRRNFPQAKTQKFFFGNAELMLKGKRSFGDIFTDLYQLYKNERFIGVYLSYRPVILVNDPVIIQDIMIRNFNSFHDRPVPCNVDVDPLTGNLFFIKGQKWRDLRVKISPTFSSSKIKMMFPIMHDCGKVLENYIKKQMNEGQKIFEFRDLCARLTTNIIASVGFGLDKNDCINNRDDIFRKMGLRIFDIDFKQGIKNVIGLLMTPLFEKLRIRLFPEDVEQFFASLVADTVDYREKNNYYRNDFMQLMIQLKNENFMSPDNDENQELKKFTMNELVAQVFVFFIAGFETSSSTMSYVLLELSKNLDVQRKVQAEIDQVMEKAETDEITYELLNEMKYLDCCIDETLRKWPIIPVLFRMATNDYQIPGSDAVIEKGTAVYIPVLGMHRDHDIFEDPMTFKPERFLNSADGNGKVKGAFYLPFGVGGRICIGARMGKLQTKLGLAQIMQKFTVECLDKKLKENDVTFNPTSFIITPIEKFNLTVSLR</sequence>
<evidence type="ECO:0000256" key="4">
    <source>
        <dbReference type="ARBA" id="ARBA00004406"/>
    </source>
</evidence>
<dbReference type="SUPFAM" id="SSF48264">
    <property type="entry name" value="Cytochrome P450"/>
    <property type="match status" value="1"/>
</dbReference>
<organism evidence="17 18">
    <name type="scientific">Polypedilum vanderplanki</name>
    <name type="common">Sleeping chironomid midge</name>
    <dbReference type="NCBI Taxonomy" id="319348"/>
    <lineage>
        <taxon>Eukaryota</taxon>
        <taxon>Metazoa</taxon>
        <taxon>Ecdysozoa</taxon>
        <taxon>Arthropoda</taxon>
        <taxon>Hexapoda</taxon>
        <taxon>Insecta</taxon>
        <taxon>Pterygota</taxon>
        <taxon>Neoptera</taxon>
        <taxon>Endopterygota</taxon>
        <taxon>Diptera</taxon>
        <taxon>Nematocera</taxon>
        <taxon>Chironomoidea</taxon>
        <taxon>Chironomidae</taxon>
        <taxon>Chironominae</taxon>
        <taxon>Polypedilum</taxon>
        <taxon>Polypedilum</taxon>
    </lineage>
</organism>
<keyword evidence="11 14" id="KW-0408">Iron</keyword>
<protein>
    <recommendedName>
        <fullName evidence="19">Cytochrome P450</fullName>
    </recommendedName>
</protein>
<keyword evidence="13 16" id="KW-0472">Membrane</keyword>
<evidence type="ECO:0008006" key="19">
    <source>
        <dbReference type="Google" id="ProtNLM"/>
    </source>
</evidence>
<keyword evidence="10 15" id="KW-0560">Oxidoreductase</keyword>
<dbReference type="Pfam" id="PF00067">
    <property type="entry name" value="p450"/>
    <property type="match status" value="1"/>
</dbReference>
<evidence type="ECO:0000313" key="17">
    <source>
        <dbReference type="EMBL" id="KAG5681318.1"/>
    </source>
</evidence>
<dbReference type="FunFam" id="1.10.630.10:FF:000042">
    <property type="entry name" value="Cytochrome P450"/>
    <property type="match status" value="1"/>
</dbReference>
<keyword evidence="7 14" id="KW-0479">Metal-binding</keyword>
<keyword evidence="12 15" id="KW-0503">Monooxygenase</keyword>
<dbReference type="PANTHER" id="PTHR24292:SF54">
    <property type="entry name" value="CYP9F3-RELATED"/>
    <property type="match status" value="1"/>
</dbReference>
<name>A0A9J6CIB5_POLVA</name>
<dbReference type="Proteomes" id="UP001107558">
    <property type="component" value="Chromosome 1"/>
</dbReference>
<dbReference type="InterPro" id="IPR001128">
    <property type="entry name" value="Cyt_P450"/>
</dbReference>
<evidence type="ECO:0000256" key="5">
    <source>
        <dbReference type="ARBA" id="ARBA00010617"/>
    </source>
</evidence>
<comment type="caution">
    <text evidence="17">The sequence shown here is derived from an EMBL/GenBank/DDBJ whole genome shotgun (WGS) entry which is preliminary data.</text>
</comment>
<evidence type="ECO:0000256" key="10">
    <source>
        <dbReference type="ARBA" id="ARBA00023002"/>
    </source>
</evidence>
<keyword evidence="9" id="KW-0492">Microsome</keyword>
<evidence type="ECO:0000256" key="9">
    <source>
        <dbReference type="ARBA" id="ARBA00022848"/>
    </source>
</evidence>
<keyword evidence="16" id="KW-1133">Transmembrane helix</keyword>
<evidence type="ECO:0000256" key="1">
    <source>
        <dbReference type="ARBA" id="ARBA00001971"/>
    </source>
</evidence>
<dbReference type="GO" id="GO:0005789">
    <property type="term" value="C:endoplasmic reticulum membrane"/>
    <property type="evidence" value="ECO:0007669"/>
    <property type="project" value="UniProtKB-SubCell"/>
</dbReference>
<feature type="binding site" description="axial binding residue" evidence="14">
    <location>
        <position position="454"/>
    </location>
    <ligand>
        <name>heme</name>
        <dbReference type="ChEBI" id="CHEBI:30413"/>
    </ligand>
    <ligandPart>
        <name>Fe</name>
        <dbReference type="ChEBI" id="CHEBI:18248"/>
    </ligandPart>
</feature>
<comment type="subcellular location">
    <subcellularLocation>
        <location evidence="4">Endoplasmic reticulum membrane</location>
        <topology evidence="4">Peripheral membrane protein</topology>
    </subcellularLocation>
    <subcellularLocation>
        <location evidence="3">Microsome membrane</location>
        <topology evidence="3">Peripheral membrane protein</topology>
    </subcellularLocation>
</comment>
<dbReference type="Gene3D" id="1.10.630.10">
    <property type="entry name" value="Cytochrome P450"/>
    <property type="match status" value="1"/>
</dbReference>
<gene>
    <name evidence="17" type="ORF">PVAND_010767</name>
</gene>
<dbReference type="PRINTS" id="PR00463">
    <property type="entry name" value="EP450I"/>
</dbReference>
<comment type="function">
    <text evidence="2">May be involved in the metabolism of insect hormones and in the breakdown of synthetic insecticides.</text>
</comment>
<keyword evidence="18" id="KW-1185">Reference proteome</keyword>
<feature type="transmembrane region" description="Helical" evidence="16">
    <location>
        <begin position="301"/>
        <end position="325"/>
    </location>
</feature>
<evidence type="ECO:0000256" key="13">
    <source>
        <dbReference type="ARBA" id="ARBA00023136"/>
    </source>
</evidence>
<evidence type="ECO:0000256" key="6">
    <source>
        <dbReference type="ARBA" id="ARBA00022617"/>
    </source>
</evidence>
<evidence type="ECO:0000256" key="2">
    <source>
        <dbReference type="ARBA" id="ARBA00003690"/>
    </source>
</evidence>
<evidence type="ECO:0000256" key="8">
    <source>
        <dbReference type="ARBA" id="ARBA00022824"/>
    </source>
</evidence>
<dbReference type="GO" id="GO:0005506">
    <property type="term" value="F:iron ion binding"/>
    <property type="evidence" value="ECO:0007669"/>
    <property type="project" value="InterPro"/>
</dbReference>
<keyword evidence="6 14" id="KW-0349">Heme</keyword>
<proteinExistence type="inferred from homology"/>
<evidence type="ECO:0000256" key="3">
    <source>
        <dbReference type="ARBA" id="ARBA00004174"/>
    </source>
</evidence>
<keyword evidence="16" id="KW-0812">Transmembrane</keyword>
<evidence type="ECO:0000256" key="15">
    <source>
        <dbReference type="RuleBase" id="RU000461"/>
    </source>
</evidence>
<comment type="cofactor">
    <cofactor evidence="1 14">
        <name>heme</name>
        <dbReference type="ChEBI" id="CHEBI:30413"/>
    </cofactor>
</comment>
<dbReference type="OrthoDB" id="2789670at2759"/>